<evidence type="ECO:0000256" key="3">
    <source>
        <dbReference type="ARBA" id="ARBA00038054"/>
    </source>
</evidence>
<dbReference type="SMART" id="SM00903">
    <property type="entry name" value="Flavin_Reduct"/>
    <property type="match status" value="1"/>
</dbReference>
<dbReference type="InterPro" id="IPR012349">
    <property type="entry name" value="Split_barrel_FMN-bd"/>
</dbReference>
<accession>A0A0M0BRR5</accession>
<protein>
    <submittedName>
        <fullName evidence="5">Flavin reductase</fullName>
    </submittedName>
</protein>
<dbReference type="EMBL" id="LFWU01000106">
    <property type="protein sequence ID" value="KON31119.1"/>
    <property type="molecule type" value="Genomic_DNA"/>
</dbReference>
<evidence type="ECO:0000256" key="2">
    <source>
        <dbReference type="ARBA" id="ARBA00022630"/>
    </source>
</evidence>
<gene>
    <name evidence="5" type="ORF">AC477_04395</name>
</gene>
<dbReference type="PANTHER" id="PTHR43567">
    <property type="entry name" value="FLAVOREDOXIN-RELATED-RELATED"/>
    <property type="match status" value="1"/>
</dbReference>
<comment type="cofactor">
    <cofactor evidence="1">
        <name>FMN</name>
        <dbReference type="ChEBI" id="CHEBI:58210"/>
    </cofactor>
</comment>
<dbReference type="AlphaFoldDB" id="A0A0M0BRR5"/>
<dbReference type="SUPFAM" id="SSF50475">
    <property type="entry name" value="FMN-binding split barrel"/>
    <property type="match status" value="1"/>
</dbReference>
<sequence length="186" mass="20645">MKVKRKPFTALYSCPVVLVTCTDFVGKPNIITLAWAGTVCSEPPMVGLGIRPSRYSHGLISKSKEFVVNIPSTKIIMETDYCGITSGKDVDKFVETKLTVEKADVVKAPLIQECSVNIECILKKIISLGVHDLFIGEIVQVHVDQNILDPKGNINFTKADPFTYNQGEYWSLNKKIGTYGFSKQQN</sequence>
<keyword evidence="2" id="KW-0285">Flavoprotein</keyword>
<comment type="caution">
    <text evidence="5">The sequence shown here is derived from an EMBL/GenBank/DDBJ whole genome shotgun (WGS) entry which is preliminary data.</text>
</comment>
<evidence type="ECO:0000313" key="6">
    <source>
        <dbReference type="Proteomes" id="UP000037237"/>
    </source>
</evidence>
<organism evidence="5 6">
    <name type="scientific">miscellaneous Crenarchaeota group-1 archaeon SG8-32-1</name>
    <dbReference type="NCBI Taxonomy" id="1685124"/>
    <lineage>
        <taxon>Archaea</taxon>
        <taxon>Candidatus Bathyarchaeota</taxon>
        <taxon>MCG-1</taxon>
    </lineage>
</organism>
<dbReference type="Proteomes" id="UP000037237">
    <property type="component" value="Unassembled WGS sequence"/>
</dbReference>
<dbReference type="InterPro" id="IPR002563">
    <property type="entry name" value="Flavin_Rdtase-like_dom"/>
</dbReference>
<comment type="similarity">
    <text evidence="3">Belongs to the flavoredoxin family.</text>
</comment>
<proteinExistence type="inferred from homology"/>
<feature type="domain" description="Flavin reductase like" evidence="4">
    <location>
        <begin position="9"/>
        <end position="157"/>
    </location>
</feature>
<evidence type="ECO:0000256" key="1">
    <source>
        <dbReference type="ARBA" id="ARBA00001917"/>
    </source>
</evidence>
<evidence type="ECO:0000259" key="4">
    <source>
        <dbReference type="SMART" id="SM00903"/>
    </source>
</evidence>
<dbReference type="GO" id="GO:0010181">
    <property type="term" value="F:FMN binding"/>
    <property type="evidence" value="ECO:0007669"/>
    <property type="project" value="InterPro"/>
</dbReference>
<dbReference type="InterPro" id="IPR052174">
    <property type="entry name" value="Flavoredoxin"/>
</dbReference>
<evidence type="ECO:0000313" key="5">
    <source>
        <dbReference type="EMBL" id="KON31119.1"/>
    </source>
</evidence>
<reference evidence="5 6" key="1">
    <citation type="submission" date="2015-06" db="EMBL/GenBank/DDBJ databases">
        <title>New insights into the roles of widespread benthic archaea in carbon and nitrogen cycling.</title>
        <authorList>
            <person name="Lazar C.S."/>
            <person name="Baker B.J."/>
            <person name="Seitz K.W."/>
            <person name="Hyde A.S."/>
            <person name="Dick G.J."/>
            <person name="Hinrichs K.-U."/>
            <person name="Teske A.P."/>
        </authorList>
    </citation>
    <scope>NUCLEOTIDE SEQUENCE [LARGE SCALE GENOMIC DNA]</scope>
    <source>
        <strain evidence="5">SG8-32-1</strain>
    </source>
</reference>
<name>A0A0M0BRR5_9ARCH</name>
<dbReference type="Gene3D" id="2.30.110.10">
    <property type="entry name" value="Electron Transport, Fmn-binding Protein, Chain A"/>
    <property type="match status" value="1"/>
</dbReference>
<dbReference type="PANTHER" id="PTHR43567:SF1">
    <property type="entry name" value="FLAVOREDOXIN"/>
    <property type="match status" value="1"/>
</dbReference>
<dbReference type="Pfam" id="PF01613">
    <property type="entry name" value="Flavin_Reduct"/>
    <property type="match status" value="1"/>
</dbReference>